<dbReference type="Gene3D" id="3.90.1580.10">
    <property type="entry name" value="paralog of FGE (formylglycine-generating enzyme)"/>
    <property type="match status" value="1"/>
</dbReference>
<dbReference type="SUPFAM" id="SSF56436">
    <property type="entry name" value="C-type lectin-like"/>
    <property type="match status" value="1"/>
</dbReference>
<proteinExistence type="predicted"/>
<dbReference type="GO" id="GO:0120147">
    <property type="term" value="F:formylglycine-generating oxidase activity"/>
    <property type="evidence" value="ECO:0007669"/>
    <property type="project" value="TreeGrafter"/>
</dbReference>
<evidence type="ECO:0000256" key="1">
    <source>
        <dbReference type="SAM" id="MobiDB-lite"/>
    </source>
</evidence>
<dbReference type="InterPro" id="IPR016187">
    <property type="entry name" value="CTDL_fold"/>
</dbReference>
<organism evidence="3 4">
    <name type="scientific">Candidatus Pedobacter colombiensis</name>
    <dbReference type="NCBI Taxonomy" id="3121371"/>
    <lineage>
        <taxon>Bacteria</taxon>
        <taxon>Pseudomonadati</taxon>
        <taxon>Bacteroidota</taxon>
        <taxon>Sphingobacteriia</taxon>
        <taxon>Sphingobacteriales</taxon>
        <taxon>Sphingobacteriaceae</taxon>
        <taxon>Pedobacter</taxon>
    </lineage>
</organism>
<dbReference type="Pfam" id="PF03781">
    <property type="entry name" value="FGE-sulfatase"/>
    <property type="match status" value="1"/>
</dbReference>
<gene>
    <name evidence="3" type="ORF">P0Y49_19675</name>
</gene>
<reference evidence="3" key="1">
    <citation type="submission" date="2023-03" db="EMBL/GenBank/DDBJ databases">
        <title>Andean soil-derived lignocellulolytic bacterial consortium as a source of novel taxa and putative plastic-active enzymes.</title>
        <authorList>
            <person name="Diaz-Garcia L."/>
            <person name="Chuvochina M."/>
            <person name="Feuerriegel G."/>
            <person name="Bunk B."/>
            <person name="Sproer C."/>
            <person name="Streit W.R."/>
            <person name="Rodriguez L.M."/>
            <person name="Overmann J."/>
            <person name="Jimenez D.J."/>
        </authorList>
    </citation>
    <scope>NUCLEOTIDE SEQUENCE</scope>
    <source>
        <strain evidence="3">MAG 3858</strain>
    </source>
</reference>
<sequence length="373" mass="41567">MKRAILSLFAVLIIISCKQKNNTNEQTATAVKKDLSCCDAKLPKRFGAIKGIDSLGSEQEKGKVSHEGMKFIPTGDFAMGAADNEGRPDEYPVHEVAVDGFWIDETEVTNAQFSRFVKATGYVTQAERKPDWEELKKQLPPGTPKPADELLQPAALTFKKPAKRININDVSQWWSWTEGANWKHPQGPKSNIIGKDNYPVTQVSWIDAAAYAKWAGKRLPTEAEWEYAARGGLKGKKYPWGDEDLTQGKIKANTWQGEFPYTDLKTDGFASVAPVKSFAANGYGLYDMSGNVWEWTADWYTPDYYKTQKGKQSNPKGPAESFDPEEPTIPKKIIRGGSFMCHSSYCKGYRVSSKMKSSVDTALENTGFRCVAN</sequence>
<dbReference type="InterPro" id="IPR042095">
    <property type="entry name" value="SUMF_sf"/>
</dbReference>
<dbReference type="InterPro" id="IPR005532">
    <property type="entry name" value="SUMF_dom"/>
</dbReference>
<evidence type="ECO:0000313" key="4">
    <source>
        <dbReference type="Proteomes" id="UP001214530"/>
    </source>
</evidence>
<feature type="region of interest" description="Disordered" evidence="1">
    <location>
        <begin position="308"/>
        <end position="327"/>
    </location>
</feature>
<accession>A0AAJ5W5M3</accession>
<protein>
    <submittedName>
        <fullName evidence="3">Formylglycine-generating enzyme family protein</fullName>
    </submittedName>
</protein>
<dbReference type="PANTHER" id="PTHR23150">
    <property type="entry name" value="SULFATASE MODIFYING FACTOR 1, 2"/>
    <property type="match status" value="1"/>
</dbReference>
<dbReference type="AlphaFoldDB" id="A0AAJ5W5M3"/>
<name>A0AAJ5W5M3_9SPHI</name>
<dbReference type="InterPro" id="IPR051043">
    <property type="entry name" value="Sulfatase_Mod_Factor_Kinase"/>
</dbReference>
<dbReference type="PANTHER" id="PTHR23150:SF19">
    <property type="entry name" value="FORMYLGLYCINE-GENERATING ENZYME"/>
    <property type="match status" value="1"/>
</dbReference>
<dbReference type="PROSITE" id="PS51257">
    <property type="entry name" value="PROKAR_LIPOPROTEIN"/>
    <property type="match status" value="1"/>
</dbReference>
<evidence type="ECO:0000259" key="2">
    <source>
        <dbReference type="Pfam" id="PF03781"/>
    </source>
</evidence>
<dbReference type="Proteomes" id="UP001214530">
    <property type="component" value="Chromosome"/>
</dbReference>
<dbReference type="EMBL" id="CP119313">
    <property type="protein sequence ID" value="WEK18998.1"/>
    <property type="molecule type" value="Genomic_DNA"/>
</dbReference>
<feature type="domain" description="Sulfatase-modifying factor enzyme-like" evidence="2">
    <location>
        <begin position="67"/>
        <end position="371"/>
    </location>
</feature>
<evidence type="ECO:0000313" key="3">
    <source>
        <dbReference type="EMBL" id="WEK18998.1"/>
    </source>
</evidence>